<dbReference type="InterPro" id="IPR001878">
    <property type="entry name" value="Znf_CCHC"/>
</dbReference>
<feature type="domain" description="CCHC-type" evidence="3">
    <location>
        <begin position="156"/>
        <end position="169"/>
    </location>
</feature>
<name>A0A1U7VNX8_NICSY</name>
<keyword evidence="4" id="KW-1185">Reference proteome</keyword>
<evidence type="ECO:0000259" key="3">
    <source>
        <dbReference type="PROSITE" id="PS50158"/>
    </source>
</evidence>
<dbReference type="PANTHER" id="PTHR47592:SF24">
    <property type="entry name" value="BNACNNG30200D PROTEIN"/>
    <property type="match status" value="1"/>
</dbReference>
<dbReference type="PANTHER" id="PTHR47592">
    <property type="entry name" value="PBF68 PROTEIN"/>
    <property type="match status" value="1"/>
</dbReference>
<feature type="region of interest" description="Disordered" evidence="2">
    <location>
        <begin position="125"/>
        <end position="146"/>
    </location>
</feature>
<dbReference type="GO" id="GO:0003676">
    <property type="term" value="F:nucleic acid binding"/>
    <property type="evidence" value="ECO:0007669"/>
    <property type="project" value="InterPro"/>
</dbReference>
<feature type="compositionally biased region" description="Basic and acidic residues" evidence="2">
    <location>
        <begin position="321"/>
        <end position="336"/>
    </location>
</feature>
<dbReference type="RefSeq" id="XP_009763600.1">
    <property type="nucleotide sequence ID" value="XM_009765298.1"/>
</dbReference>
<sequence length="373" mass="42622">MNTSKEIWDALEKKYKTKDVCLKKFVVAKFLDYKIIYSKTVGIEVQELQLIFHDLIFKGMVVNETFQVAAMIEQLPPSWRDFKNYLKHKRKEMKLEDLVIRLKIEEDNKTAKKKSHRNSTIMGANTIEETAPKHKRRKSSLGQAKEQNKKKFKGNCYNCGKAYHKACDCCLPKNDKKKGHANIVEKNDNIDDLCAMLSEYNLDENSKEWWIDSGATRHVCAIKEAFATYSTAGPEEELSMENTATAKIGGYGKTFLKMTSGKVLMLNNVLHVPTIRKILVSTSLLVKNGFKCVFVSNEVVVSKNDMYVGKGYLTEGHFKLNEKPKENTPSEEDPRCSKRQRTCTSFGPDIVTFLLENEPQTFKEAMSSYNSAF</sequence>
<dbReference type="PROSITE" id="PS50158">
    <property type="entry name" value="ZF_CCHC"/>
    <property type="match status" value="1"/>
</dbReference>
<dbReference type="Pfam" id="PF22936">
    <property type="entry name" value="Pol_BBD"/>
    <property type="match status" value="1"/>
</dbReference>
<protein>
    <submittedName>
        <fullName evidence="5">Uncharacterized protein LOC104215486</fullName>
    </submittedName>
</protein>
<keyword evidence="1" id="KW-0862">Zinc</keyword>
<keyword evidence="1" id="KW-0479">Metal-binding</keyword>
<dbReference type="OrthoDB" id="1302463at2759"/>
<organism evidence="4 5">
    <name type="scientific">Nicotiana sylvestris</name>
    <name type="common">Wood tobacco</name>
    <name type="synonym">South American tobacco</name>
    <dbReference type="NCBI Taxonomy" id="4096"/>
    <lineage>
        <taxon>Eukaryota</taxon>
        <taxon>Viridiplantae</taxon>
        <taxon>Streptophyta</taxon>
        <taxon>Embryophyta</taxon>
        <taxon>Tracheophyta</taxon>
        <taxon>Spermatophyta</taxon>
        <taxon>Magnoliopsida</taxon>
        <taxon>eudicotyledons</taxon>
        <taxon>Gunneridae</taxon>
        <taxon>Pentapetalae</taxon>
        <taxon>asterids</taxon>
        <taxon>lamiids</taxon>
        <taxon>Solanales</taxon>
        <taxon>Solanaceae</taxon>
        <taxon>Nicotianoideae</taxon>
        <taxon>Nicotianeae</taxon>
        <taxon>Nicotiana</taxon>
    </lineage>
</organism>
<feature type="region of interest" description="Disordered" evidence="2">
    <location>
        <begin position="321"/>
        <end position="340"/>
    </location>
</feature>
<accession>A0A1U7VNX8</accession>
<dbReference type="InterPro" id="IPR054722">
    <property type="entry name" value="PolX-like_BBD"/>
</dbReference>
<dbReference type="AlphaFoldDB" id="A0A1U7VNX8"/>
<reference evidence="4" key="1">
    <citation type="journal article" date="2013" name="Genome Biol.">
        <title>Reference genomes and transcriptomes of Nicotiana sylvestris and Nicotiana tomentosiformis.</title>
        <authorList>
            <person name="Sierro N."/>
            <person name="Battey J.N."/>
            <person name="Ouadi S."/>
            <person name="Bovet L."/>
            <person name="Goepfert S."/>
            <person name="Bakaher N."/>
            <person name="Peitsch M.C."/>
            <person name="Ivanov N.V."/>
        </authorList>
    </citation>
    <scope>NUCLEOTIDE SEQUENCE [LARGE SCALE GENOMIC DNA]</scope>
</reference>
<reference evidence="5" key="2">
    <citation type="submission" date="2025-08" db="UniProtKB">
        <authorList>
            <consortium name="RefSeq"/>
        </authorList>
    </citation>
    <scope>IDENTIFICATION</scope>
    <source>
        <tissue evidence="5">Leaf</tissue>
    </source>
</reference>
<evidence type="ECO:0000256" key="1">
    <source>
        <dbReference type="PROSITE-ProRule" id="PRU00047"/>
    </source>
</evidence>
<dbReference type="eggNOG" id="KOG0017">
    <property type="taxonomic scope" value="Eukaryota"/>
</dbReference>
<evidence type="ECO:0000313" key="4">
    <source>
        <dbReference type="Proteomes" id="UP000189701"/>
    </source>
</evidence>
<keyword evidence="1" id="KW-0863">Zinc-finger</keyword>
<gene>
    <name evidence="5" type="primary">LOC104215486</name>
</gene>
<dbReference type="Proteomes" id="UP000189701">
    <property type="component" value="Unplaced"/>
</dbReference>
<dbReference type="GO" id="GO:0008270">
    <property type="term" value="F:zinc ion binding"/>
    <property type="evidence" value="ECO:0007669"/>
    <property type="project" value="UniProtKB-KW"/>
</dbReference>
<evidence type="ECO:0000256" key="2">
    <source>
        <dbReference type="SAM" id="MobiDB-lite"/>
    </source>
</evidence>
<dbReference type="Pfam" id="PF14223">
    <property type="entry name" value="Retrotran_gag_2"/>
    <property type="match status" value="1"/>
</dbReference>
<proteinExistence type="predicted"/>
<dbReference type="STRING" id="4096.A0A1U7VNX8"/>
<evidence type="ECO:0000313" key="5">
    <source>
        <dbReference type="RefSeq" id="XP_009763600.1"/>
    </source>
</evidence>